<feature type="domain" description="HNH nuclease" evidence="1">
    <location>
        <begin position="18"/>
        <end position="74"/>
    </location>
</feature>
<dbReference type="EMBL" id="AKGD01000001">
    <property type="protein sequence ID" value="EIT69994.1"/>
    <property type="molecule type" value="Genomic_DNA"/>
</dbReference>
<dbReference type="Pfam" id="PF01844">
    <property type="entry name" value="HNH"/>
    <property type="match status" value="1"/>
</dbReference>
<dbReference type="GO" id="GO:0008270">
    <property type="term" value="F:zinc ion binding"/>
    <property type="evidence" value="ECO:0007669"/>
    <property type="project" value="InterPro"/>
</dbReference>
<dbReference type="SMART" id="SM00507">
    <property type="entry name" value="HNHc"/>
    <property type="match status" value="1"/>
</dbReference>
<dbReference type="CDD" id="cd00085">
    <property type="entry name" value="HNHc"/>
    <property type="match status" value="1"/>
</dbReference>
<organism evidence="2 4">
    <name type="scientific">Hydrocarboniphaga effusa AP103</name>
    <dbReference type="NCBI Taxonomy" id="1172194"/>
    <lineage>
        <taxon>Bacteria</taxon>
        <taxon>Pseudomonadati</taxon>
        <taxon>Pseudomonadota</taxon>
        <taxon>Gammaproteobacteria</taxon>
        <taxon>Nevskiales</taxon>
        <taxon>Nevskiaceae</taxon>
        <taxon>Hydrocarboniphaga</taxon>
    </lineage>
</organism>
<sequence>MKTVTTADVRISGRRLQERRKRIWQRDPNCARCGRLTIHPHGYELDHRVPLHQGGEDTDENCQVLCNGTEGCHLAKTREDAKA</sequence>
<dbReference type="GO" id="GO:0003676">
    <property type="term" value="F:nucleic acid binding"/>
    <property type="evidence" value="ECO:0007669"/>
    <property type="project" value="InterPro"/>
</dbReference>
<reference evidence="2 4" key="1">
    <citation type="journal article" date="2012" name="J. Bacteriol.">
        <title>Genome Sequence of n-Alkane-Degrading Hydrocarboniphaga effusa Strain AP103T (ATCC BAA-332T).</title>
        <authorList>
            <person name="Chang H.K."/>
            <person name="Zylstra G.J."/>
            <person name="Chae J.C."/>
        </authorList>
    </citation>
    <scope>NUCLEOTIDE SEQUENCE [LARGE SCALE GENOMIC DNA]</scope>
    <source>
        <strain evidence="2 4">AP103</strain>
    </source>
</reference>
<keyword evidence="2" id="KW-0378">Hydrolase</keyword>
<proteinExistence type="predicted"/>
<comment type="caution">
    <text evidence="2">The sequence shown here is derived from an EMBL/GenBank/DDBJ whole genome shotgun (WGS) entry which is preliminary data.</text>
</comment>
<dbReference type="GO" id="GO:0004519">
    <property type="term" value="F:endonuclease activity"/>
    <property type="evidence" value="ECO:0007669"/>
    <property type="project" value="UniProtKB-KW"/>
</dbReference>
<name>I7ZDR2_9GAMM</name>
<keyword evidence="2" id="KW-0255">Endonuclease</keyword>
<dbReference type="InterPro" id="IPR002711">
    <property type="entry name" value="HNH"/>
</dbReference>
<evidence type="ECO:0000313" key="2">
    <source>
        <dbReference type="EMBL" id="EIT69994.1"/>
    </source>
</evidence>
<keyword evidence="4" id="KW-1185">Reference proteome</keyword>
<evidence type="ECO:0000313" key="4">
    <source>
        <dbReference type="Proteomes" id="UP000003704"/>
    </source>
</evidence>
<evidence type="ECO:0000313" key="3">
    <source>
        <dbReference type="EMBL" id="EIT70181.1"/>
    </source>
</evidence>
<reference evidence="2" key="2">
    <citation type="submission" date="2012-05" db="EMBL/GenBank/DDBJ databases">
        <authorList>
            <person name="Park J.-H."/>
            <person name="Zylstra G.J."/>
            <person name="Chae J.-C."/>
        </authorList>
    </citation>
    <scope>NUCLEOTIDE SEQUENCE</scope>
    <source>
        <strain evidence="2">AP103</strain>
    </source>
</reference>
<evidence type="ECO:0000259" key="1">
    <source>
        <dbReference type="SMART" id="SM00507"/>
    </source>
</evidence>
<dbReference type="STRING" id="1172194.WQQ_01310"/>
<dbReference type="InterPro" id="IPR003615">
    <property type="entry name" value="HNH_nuc"/>
</dbReference>
<keyword evidence="2" id="KW-0540">Nuclease</keyword>
<protein>
    <submittedName>
        <fullName evidence="2">HNH endonuclease family protein</fullName>
    </submittedName>
</protein>
<dbReference type="AlphaFoldDB" id="I7ZDR2"/>
<gene>
    <name evidence="2" type="ORF">WQQ_01310</name>
    <name evidence="3" type="ORF">WQQ_03180</name>
</gene>
<accession>I7ZDR2</accession>
<dbReference type="EMBL" id="AKGD01000001">
    <property type="protein sequence ID" value="EIT70181.1"/>
    <property type="molecule type" value="Genomic_DNA"/>
</dbReference>
<dbReference type="Proteomes" id="UP000003704">
    <property type="component" value="Unassembled WGS sequence"/>
</dbReference>
<dbReference type="Gene3D" id="1.10.30.50">
    <property type="match status" value="1"/>
</dbReference>